<accession>A0ABV3M173</accession>
<evidence type="ECO:0000256" key="1">
    <source>
        <dbReference type="SAM" id="MobiDB-lite"/>
    </source>
</evidence>
<sequence length="171" mass="17756">MAYRLAAEARVLGGEQGALVTAGDSSGGGLPHARRGPGHRLLPGEPHRLLPDRRAPALIWQQYLGPDGDGAHPLASPLRAADLTGLPPTHLVTAGCDPLRDEGLAPGRRLRAAGVPVTGRHRPGMFHGFHGYPGFPTLLPEADETLNDVAEAIASTVKDRKNSGEGRGGAG</sequence>
<dbReference type="PANTHER" id="PTHR23025:SF3">
    <property type="entry name" value="HORMONE-SENSITIVE LIPASE"/>
    <property type="match status" value="1"/>
</dbReference>
<dbReference type="RefSeq" id="WP_359780574.1">
    <property type="nucleotide sequence ID" value="NZ_JBEYRR010000008.1"/>
</dbReference>
<organism evidence="3 4">
    <name type="scientific">Streptomyces huasconensis</name>
    <dbReference type="NCBI Taxonomy" id="1854574"/>
    <lineage>
        <taxon>Bacteria</taxon>
        <taxon>Bacillati</taxon>
        <taxon>Actinomycetota</taxon>
        <taxon>Actinomycetes</taxon>
        <taxon>Kitasatosporales</taxon>
        <taxon>Streptomycetaceae</taxon>
        <taxon>Streptomyces</taxon>
    </lineage>
</organism>
<evidence type="ECO:0000313" key="3">
    <source>
        <dbReference type="EMBL" id="MEW2365461.1"/>
    </source>
</evidence>
<evidence type="ECO:0000313" key="4">
    <source>
        <dbReference type="Proteomes" id="UP001553843"/>
    </source>
</evidence>
<dbReference type="PANTHER" id="PTHR23025">
    <property type="entry name" value="TRIACYLGLYCEROL LIPASE"/>
    <property type="match status" value="1"/>
</dbReference>
<reference evidence="3 4" key="1">
    <citation type="submission" date="2024-06" db="EMBL/GenBank/DDBJ databases">
        <title>The Natural Products Discovery Center: Release of the First 8490 Sequenced Strains for Exploring Actinobacteria Biosynthetic Diversity.</title>
        <authorList>
            <person name="Kalkreuter E."/>
            <person name="Kautsar S.A."/>
            <person name="Yang D."/>
            <person name="Bader C.D."/>
            <person name="Teijaro C.N."/>
            <person name="Fluegel L."/>
            <person name="Davis C.M."/>
            <person name="Simpson J.R."/>
            <person name="Lauterbach L."/>
            <person name="Steele A.D."/>
            <person name="Gui C."/>
            <person name="Meng S."/>
            <person name="Li G."/>
            <person name="Viehrig K."/>
            <person name="Ye F."/>
            <person name="Su P."/>
            <person name="Kiefer A.F."/>
            <person name="Nichols A."/>
            <person name="Cepeda A.J."/>
            <person name="Yan W."/>
            <person name="Fan B."/>
            <person name="Jiang Y."/>
            <person name="Adhikari A."/>
            <person name="Zheng C.-J."/>
            <person name="Schuster L."/>
            <person name="Cowan T.M."/>
            <person name="Smanski M.J."/>
            <person name="Chevrette M.G."/>
            <person name="De Carvalho L.P.S."/>
            <person name="Shen B."/>
        </authorList>
    </citation>
    <scope>NUCLEOTIDE SEQUENCE [LARGE SCALE GENOMIC DNA]</scope>
    <source>
        <strain evidence="3 4">NPDC047833</strain>
    </source>
</reference>
<dbReference type="GO" id="GO:0016787">
    <property type="term" value="F:hydrolase activity"/>
    <property type="evidence" value="ECO:0007669"/>
    <property type="project" value="UniProtKB-KW"/>
</dbReference>
<protein>
    <submittedName>
        <fullName evidence="3">Alpha/beta hydrolase fold domain-containing protein</fullName>
    </submittedName>
</protein>
<keyword evidence="4" id="KW-1185">Reference proteome</keyword>
<feature type="region of interest" description="Disordered" evidence="1">
    <location>
        <begin position="22"/>
        <end position="41"/>
    </location>
</feature>
<feature type="domain" description="Alpha/beta hydrolase fold-3" evidence="2">
    <location>
        <begin position="52"/>
        <end position="130"/>
    </location>
</feature>
<name>A0ABV3M173_9ACTN</name>
<dbReference type="Gene3D" id="3.40.50.1820">
    <property type="entry name" value="alpha/beta hydrolase"/>
    <property type="match status" value="1"/>
</dbReference>
<dbReference type="Pfam" id="PF07859">
    <property type="entry name" value="Abhydrolase_3"/>
    <property type="match status" value="1"/>
</dbReference>
<gene>
    <name evidence="3" type="ORF">AB0887_26365</name>
</gene>
<dbReference type="InterPro" id="IPR013094">
    <property type="entry name" value="AB_hydrolase_3"/>
</dbReference>
<evidence type="ECO:0000259" key="2">
    <source>
        <dbReference type="Pfam" id="PF07859"/>
    </source>
</evidence>
<dbReference type="InterPro" id="IPR029058">
    <property type="entry name" value="AB_hydrolase_fold"/>
</dbReference>
<keyword evidence="3" id="KW-0378">Hydrolase</keyword>
<dbReference type="EMBL" id="JBEYRS010000012">
    <property type="protein sequence ID" value="MEW2365461.1"/>
    <property type="molecule type" value="Genomic_DNA"/>
</dbReference>
<proteinExistence type="predicted"/>
<dbReference type="SUPFAM" id="SSF53474">
    <property type="entry name" value="alpha/beta-Hydrolases"/>
    <property type="match status" value="1"/>
</dbReference>
<dbReference type="Proteomes" id="UP001553843">
    <property type="component" value="Unassembled WGS sequence"/>
</dbReference>
<comment type="caution">
    <text evidence="3">The sequence shown here is derived from an EMBL/GenBank/DDBJ whole genome shotgun (WGS) entry which is preliminary data.</text>
</comment>